<dbReference type="GO" id="GO:0015035">
    <property type="term" value="F:protein-disulfide reductase activity"/>
    <property type="evidence" value="ECO:0007669"/>
    <property type="project" value="InterPro"/>
</dbReference>
<organism evidence="1 2">
    <name type="scientific">Texcoconibacillus texcoconensis</name>
    <dbReference type="NCBI Taxonomy" id="1095777"/>
    <lineage>
        <taxon>Bacteria</taxon>
        <taxon>Bacillati</taxon>
        <taxon>Bacillota</taxon>
        <taxon>Bacilli</taxon>
        <taxon>Bacillales</taxon>
        <taxon>Bacillaceae</taxon>
        <taxon>Texcoconibacillus</taxon>
    </lineage>
</organism>
<dbReference type="RefSeq" id="WP_184662456.1">
    <property type="nucleotide sequence ID" value="NZ_JACHHB010000001.1"/>
</dbReference>
<dbReference type="InterPro" id="IPR052927">
    <property type="entry name" value="DCC_oxidoreductase"/>
</dbReference>
<comment type="caution">
    <text evidence="1">The sequence shown here is derived from an EMBL/GenBank/DDBJ whole genome shotgun (WGS) entry which is preliminary data.</text>
</comment>
<dbReference type="InterPro" id="IPR007263">
    <property type="entry name" value="DCC1-like"/>
</dbReference>
<sequence length="142" mass="16872">MSNKIILFDGECHFCDRSVHFIFKRDKKAVFKFASLQSDIGQELLRTYHAPAHIDSLVLIDDKHCYIKSSAALHICKHLSGLWKLFYGLFIIPRPVRDFVYEMIAKNRYRWFGKKEQCSVPSPEVRKRFLSSDKSYQQRRRQ</sequence>
<dbReference type="Pfam" id="PF04134">
    <property type="entry name" value="DCC1-like"/>
    <property type="match status" value="1"/>
</dbReference>
<evidence type="ECO:0000313" key="2">
    <source>
        <dbReference type="Proteomes" id="UP000551878"/>
    </source>
</evidence>
<accession>A0A840QH38</accession>
<dbReference type="PANTHER" id="PTHR33639">
    <property type="entry name" value="THIOL-DISULFIDE OXIDOREDUCTASE DCC"/>
    <property type="match status" value="1"/>
</dbReference>
<dbReference type="Proteomes" id="UP000551878">
    <property type="component" value="Unassembled WGS sequence"/>
</dbReference>
<dbReference type="EMBL" id="JACHHB010000001">
    <property type="protein sequence ID" value="MBB5171972.1"/>
    <property type="molecule type" value="Genomic_DNA"/>
</dbReference>
<keyword evidence="2" id="KW-1185">Reference proteome</keyword>
<evidence type="ECO:0000313" key="1">
    <source>
        <dbReference type="EMBL" id="MBB5171972.1"/>
    </source>
</evidence>
<dbReference type="AlphaFoldDB" id="A0A840QH38"/>
<protein>
    <submittedName>
        <fullName evidence="1">Putative DCC family thiol-disulfide oxidoreductase YuxK</fullName>
    </submittedName>
</protein>
<gene>
    <name evidence="1" type="ORF">HNQ41_000112</name>
</gene>
<name>A0A840QH38_9BACI</name>
<reference evidence="1 2" key="1">
    <citation type="submission" date="2020-08" db="EMBL/GenBank/DDBJ databases">
        <title>Genomic Encyclopedia of Type Strains, Phase IV (KMG-IV): sequencing the most valuable type-strain genomes for metagenomic binning, comparative biology and taxonomic classification.</title>
        <authorList>
            <person name="Goeker M."/>
        </authorList>
    </citation>
    <scope>NUCLEOTIDE SEQUENCE [LARGE SCALE GENOMIC DNA]</scope>
    <source>
        <strain evidence="1 2">DSM 24696</strain>
    </source>
</reference>
<proteinExistence type="predicted"/>
<dbReference type="PANTHER" id="PTHR33639:SF2">
    <property type="entry name" value="DUF393 DOMAIN-CONTAINING PROTEIN"/>
    <property type="match status" value="1"/>
</dbReference>